<gene>
    <name evidence="1" type="ORF">SAMN06297397_1569</name>
</gene>
<organism evidence="1 2">
    <name type="scientific">Aristaeella lactis</name>
    <dbReference type="NCBI Taxonomy" id="3046383"/>
    <lineage>
        <taxon>Bacteria</taxon>
        <taxon>Bacillati</taxon>
        <taxon>Bacillota</taxon>
        <taxon>Clostridia</taxon>
        <taxon>Eubacteriales</taxon>
        <taxon>Aristaeellaceae</taxon>
        <taxon>Aristaeella</taxon>
    </lineage>
</organism>
<reference evidence="1" key="1">
    <citation type="submission" date="2017-04" db="EMBL/GenBank/DDBJ databases">
        <authorList>
            <person name="Varghese N."/>
            <person name="Submissions S."/>
        </authorList>
    </citation>
    <scope>NUCLEOTIDE SEQUENCE</scope>
    <source>
        <strain evidence="1">WTE2008</strain>
    </source>
</reference>
<evidence type="ECO:0000313" key="2">
    <source>
        <dbReference type="Proteomes" id="UP000192328"/>
    </source>
</evidence>
<accession>A0AC61PLB5</accession>
<name>A0AC61PLB5_9FIRM</name>
<dbReference type="Proteomes" id="UP000192328">
    <property type="component" value="Unassembled WGS sequence"/>
</dbReference>
<evidence type="ECO:0000313" key="1">
    <source>
        <dbReference type="EMBL" id="SMC58606.1"/>
    </source>
</evidence>
<proteinExistence type="predicted"/>
<protein>
    <submittedName>
        <fullName evidence="1">AAA domain-containing protein</fullName>
    </submittedName>
</protein>
<keyword evidence="2" id="KW-1185">Reference proteome</keyword>
<dbReference type="EMBL" id="FWXZ01000002">
    <property type="protein sequence ID" value="SMC58606.1"/>
    <property type="molecule type" value="Genomic_DNA"/>
</dbReference>
<comment type="caution">
    <text evidence="1">The sequence shown here is derived from an EMBL/GenBank/DDBJ whole genome shotgun (WGS) entry which is preliminary data.</text>
</comment>
<sequence>MDIYESIRNANVIDYGQKFEKWAPRILVDQYSDRTHFIYELLQNAEDAEASFVSFHLYKDRFILRHDGRAFNENDIRGVCGVSASTKTDNYRIGRFGIGFKSVYAYTSQPHIQSGEYDFIIKNLIMPYPVTTNRFFNQTEIVLPFDEDKNIDKTYDEIACALRRYIIPDCMLTLCHIKKIEYTTYEPITKRIITKEIRQLSRNVQDITVSEDNSLSITGITRLLAFISEEKRPVMIAYKIEESYGEKNVIPSDNPLLYAYFPTAIETHQFFYIHAPFDTTPARDNIKNNDYNKNLVMKLCGVFRKSIDWLRDNKLINLKFFNQVYPIYKYTTDNILSPLMTEGIELLKSDDAVLPTAEKGEYGCLADLYIPESQNILACFDDALLTEIVQNKKARWMDKTIASEPSRTFREYLHNYFCPKVLGWKQLVQKIPVLALEAQSDSWLIMLMRSIQPYCYQDRSEDRIDVRNIPLVRLENGKHCCAQDGTGKYLVYLNNPEACNNTIKASILKDFFAYTFYSQVLGIRKYDIVEEITNEILPIYISEKENVSLETNIKHIKLICKALTTDYIRVRDIIAGHPFISTQNGWKAPEDSFIPYKYFDQTKTENDLLAWMQVNWLTDLYKGWLTVDELVLIGCKTELEPADVNLYAYKALLKEFNEEKYNEYCDRYLSRTYHASRDDYHLLRSIKGLPASIDGLPYKASVALAEYISRNITVYKLFGTVLAANDAALRGKSLYTLENIPSALGLLLMYSRWIYKEDQRTFCSPFEIKRSEISSVYEKKGRPLLDLLPFIHEDNAVQTLLEHYDPRYHEFLTELLNNPNALNDAFSLYSKEKDSSKENNQNDSSQEKKPAATNAVIKYDANDDSEEHKDIERVTEEIMKKAAEVRRRRKKEKECGEERHQDRIKNIIQDSEGVEEDEYTRATVDFAGKIERAKEKSVEEIEKIARYEKLYNSVRNSARYSYGWFCTLLEMEALNSYESSQNSREISVSFGKIDREPGTSRTFVLRYPSRSIPRFLEDLSDIPLLLNGENQTKKVAIEVASVQSYSLRVKLKNGYELDDYDLHSVKEAHIDARNPVFLIDSLYERFLELGLPRNYCMQNNLCENIEFIFGPPGTGKTTYLSSQVILPLLKEDEVRILVLTPTNKAADVLTNRIMAVCDNTSWKEWLIRFGITGDETIEKAGVYRDKSYDVRNIKKSVTITTIARFSYDYFMPGNERLYIRELNWDYIIIDEASMIPIADIVYPLYKKTPVRFIISGDPFQIEPVSTVDLWKDENIYTLVKLNSFTNPVTVPIQYKIKLLTTQYRSVPTIGEVFSRFSYGGVLQHYRKKESQKTLNIDDYLDIQTLNIIKYPVSKYESIYRPKLLQHKTPYHIYSALFTYEYTNYLRNAIASKNPGVKYSIGIIAPYRAQADLIEKLMSSGGKTDNISISTGTIHGFQGDECDIVIVVLNTPQAISESKGMFLNKQNILNVAISRAKDYLYIIMPDDDTENISKLKLVKELESIIKEQDSYNEFQSHEIERLALGNERYIENNTFSTSHQVVNIYGLPESKYEIRSEETAIDIQIHTNKALK</sequence>